<sequence length="151" mass="17206">MNLLERKKAIKLSADLAMASTRNGKRYWSRALITKASKDRETGNLAKQILGDKTTHNNNKKPTSSRNIRKFRKCDPKKCGVSNSYKVKKARAMAKRLVEKRTQILKGLIPGGEYMDEFSLVKETLDYVVSLRAQVDVMQYLANSPQLFIQI</sequence>
<evidence type="ECO:0000313" key="5">
    <source>
        <dbReference type="Proteomes" id="UP000596660"/>
    </source>
</evidence>
<reference evidence="4" key="1">
    <citation type="journal article" date="2017" name="Nature">
        <title>The genome of Chenopodium quinoa.</title>
        <authorList>
            <person name="Jarvis D.E."/>
            <person name="Ho Y.S."/>
            <person name="Lightfoot D.J."/>
            <person name="Schmoeckel S.M."/>
            <person name="Li B."/>
            <person name="Borm T.J.A."/>
            <person name="Ohyanagi H."/>
            <person name="Mineta K."/>
            <person name="Michell C.T."/>
            <person name="Saber N."/>
            <person name="Kharbatia N.M."/>
            <person name="Rupper R.R."/>
            <person name="Sharp A.R."/>
            <person name="Dally N."/>
            <person name="Boughton B.A."/>
            <person name="Woo Y.H."/>
            <person name="Gao G."/>
            <person name="Schijlen E.G.W.M."/>
            <person name="Guo X."/>
            <person name="Momin A.A."/>
            <person name="Negrao S."/>
            <person name="Al-Babili S."/>
            <person name="Gehring C."/>
            <person name="Roessner U."/>
            <person name="Jung C."/>
            <person name="Murphy K."/>
            <person name="Arold S.T."/>
            <person name="Gojobori T."/>
            <person name="van der Linden C.G."/>
            <person name="van Loo E.N."/>
            <person name="Jellen E.N."/>
            <person name="Maughan P.J."/>
            <person name="Tester M."/>
        </authorList>
    </citation>
    <scope>NUCLEOTIDE SEQUENCE [LARGE SCALE GENOMIC DNA]</scope>
    <source>
        <strain evidence="4">cv. PI 614886</strain>
    </source>
</reference>
<accession>A0A803MFJ1</accession>
<dbReference type="InterPro" id="IPR059002">
    <property type="entry name" value="IBH1_N"/>
</dbReference>
<dbReference type="Pfam" id="PF26576">
    <property type="entry name" value="IBH1_N"/>
    <property type="match status" value="1"/>
</dbReference>
<dbReference type="Proteomes" id="UP000596660">
    <property type="component" value="Unplaced"/>
</dbReference>
<dbReference type="EnsemblPlants" id="AUR62028409-RA">
    <property type="protein sequence ID" value="AUR62028409-RA:cds"/>
    <property type="gene ID" value="AUR62028409"/>
</dbReference>
<evidence type="ECO:0000259" key="3">
    <source>
        <dbReference type="Pfam" id="PF26576"/>
    </source>
</evidence>
<keyword evidence="5" id="KW-1185">Reference proteome</keyword>
<keyword evidence="1" id="KW-0805">Transcription regulation</keyword>
<proteinExistence type="predicted"/>
<dbReference type="AlphaFoldDB" id="A0A803MFJ1"/>
<protein>
    <recommendedName>
        <fullName evidence="3">IBH1-like N-terminal domain-containing protein</fullName>
    </recommendedName>
</protein>
<dbReference type="Gramene" id="AUR62028409-RA">
    <property type="protein sequence ID" value="AUR62028409-RA:cds"/>
    <property type="gene ID" value="AUR62028409"/>
</dbReference>
<evidence type="ECO:0000256" key="2">
    <source>
        <dbReference type="ARBA" id="ARBA00023163"/>
    </source>
</evidence>
<dbReference type="PANTHER" id="PTHR33124:SF5">
    <property type="entry name" value="TRANSCRIPTION FACTOR IBH1-LIKE 1"/>
    <property type="match status" value="1"/>
</dbReference>
<feature type="domain" description="IBH1-like N-terminal" evidence="3">
    <location>
        <begin position="2"/>
        <end position="39"/>
    </location>
</feature>
<evidence type="ECO:0000313" key="4">
    <source>
        <dbReference type="EnsemblPlants" id="AUR62028409-RA:cds"/>
    </source>
</evidence>
<dbReference type="PANTHER" id="PTHR33124">
    <property type="entry name" value="TRANSCRIPTION FACTOR IBH1-LIKE 1"/>
    <property type="match status" value="1"/>
</dbReference>
<keyword evidence="2" id="KW-0804">Transcription</keyword>
<name>A0A803MFJ1_CHEQI</name>
<organism evidence="4 5">
    <name type="scientific">Chenopodium quinoa</name>
    <name type="common">Quinoa</name>
    <dbReference type="NCBI Taxonomy" id="63459"/>
    <lineage>
        <taxon>Eukaryota</taxon>
        <taxon>Viridiplantae</taxon>
        <taxon>Streptophyta</taxon>
        <taxon>Embryophyta</taxon>
        <taxon>Tracheophyta</taxon>
        <taxon>Spermatophyta</taxon>
        <taxon>Magnoliopsida</taxon>
        <taxon>eudicotyledons</taxon>
        <taxon>Gunneridae</taxon>
        <taxon>Pentapetalae</taxon>
        <taxon>Caryophyllales</taxon>
        <taxon>Chenopodiaceae</taxon>
        <taxon>Chenopodioideae</taxon>
        <taxon>Atripliceae</taxon>
        <taxon>Chenopodium</taxon>
    </lineage>
</organism>
<evidence type="ECO:0000256" key="1">
    <source>
        <dbReference type="ARBA" id="ARBA00023015"/>
    </source>
</evidence>
<reference evidence="4" key="2">
    <citation type="submission" date="2021-03" db="UniProtKB">
        <authorList>
            <consortium name="EnsemblPlants"/>
        </authorList>
    </citation>
    <scope>IDENTIFICATION</scope>
</reference>
<dbReference type="GO" id="GO:0006355">
    <property type="term" value="P:regulation of DNA-templated transcription"/>
    <property type="evidence" value="ECO:0007669"/>
    <property type="project" value="InterPro"/>
</dbReference>
<dbReference type="OMA" id="MNISECM"/>
<dbReference type="InterPro" id="IPR044660">
    <property type="entry name" value="IBH1-like"/>
</dbReference>